<organism evidence="3 4">
    <name type="scientific">Colletotrichum orchidophilum</name>
    <dbReference type="NCBI Taxonomy" id="1209926"/>
    <lineage>
        <taxon>Eukaryota</taxon>
        <taxon>Fungi</taxon>
        <taxon>Dikarya</taxon>
        <taxon>Ascomycota</taxon>
        <taxon>Pezizomycotina</taxon>
        <taxon>Sordariomycetes</taxon>
        <taxon>Hypocreomycetidae</taxon>
        <taxon>Glomerellales</taxon>
        <taxon>Glomerellaceae</taxon>
        <taxon>Colletotrichum</taxon>
    </lineage>
</organism>
<evidence type="ECO:0000256" key="1">
    <source>
        <dbReference type="SAM" id="MobiDB-lite"/>
    </source>
</evidence>
<name>A0A1G4AXB3_9PEZI</name>
<gene>
    <name evidence="3" type="ORF">CORC01_10926</name>
</gene>
<dbReference type="Proteomes" id="UP000176998">
    <property type="component" value="Unassembled WGS sequence"/>
</dbReference>
<comment type="caution">
    <text evidence="3">The sequence shown here is derived from an EMBL/GenBank/DDBJ whole genome shotgun (WGS) entry which is preliminary data.</text>
</comment>
<dbReference type="GeneID" id="34564063"/>
<protein>
    <submittedName>
        <fullName evidence="3">Uncharacterized protein</fullName>
    </submittedName>
</protein>
<keyword evidence="2" id="KW-1133">Transmembrane helix</keyword>
<reference evidence="3 4" key="1">
    <citation type="submission" date="2016-09" db="EMBL/GenBank/DDBJ databases">
        <authorList>
            <person name="Capua I."/>
            <person name="De Benedictis P."/>
            <person name="Joannis T."/>
            <person name="Lombin L.H."/>
            <person name="Cattoli G."/>
        </authorList>
    </citation>
    <scope>NUCLEOTIDE SEQUENCE [LARGE SCALE GENOMIC DNA]</scope>
    <source>
        <strain evidence="3 4">IMI 309357</strain>
    </source>
</reference>
<dbReference type="EMBL" id="MJBS01000112">
    <property type="protein sequence ID" value="OHE93800.1"/>
    <property type="molecule type" value="Genomic_DNA"/>
</dbReference>
<keyword evidence="4" id="KW-1185">Reference proteome</keyword>
<evidence type="ECO:0000313" key="3">
    <source>
        <dbReference type="EMBL" id="OHE93800.1"/>
    </source>
</evidence>
<evidence type="ECO:0000313" key="4">
    <source>
        <dbReference type="Proteomes" id="UP000176998"/>
    </source>
</evidence>
<keyword evidence="2" id="KW-0812">Transmembrane</keyword>
<dbReference type="AlphaFoldDB" id="A0A1G4AXB3"/>
<keyword evidence="2" id="KW-0472">Membrane</keyword>
<dbReference type="RefSeq" id="XP_022470964.1">
    <property type="nucleotide sequence ID" value="XM_022622553.1"/>
</dbReference>
<evidence type="ECO:0000256" key="2">
    <source>
        <dbReference type="SAM" id="Phobius"/>
    </source>
</evidence>
<feature type="transmembrane region" description="Helical" evidence="2">
    <location>
        <begin position="16"/>
        <end position="34"/>
    </location>
</feature>
<feature type="compositionally biased region" description="Polar residues" evidence="1">
    <location>
        <begin position="60"/>
        <end position="75"/>
    </location>
</feature>
<accession>A0A1G4AXB3</accession>
<feature type="region of interest" description="Disordered" evidence="1">
    <location>
        <begin position="52"/>
        <end position="75"/>
    </location>
</feature>
<proteinExistence type="predicted"/>
<sequence length="75" mass="8573">MHQRCSCMRLDAGWNRGYVCFFPFVYLCCLSILLKANRWLGFSSHSVPYRNCRPPRNESSRPASSGRSIASSLQV</sequence>